<dbReference type="SMART" id="SM00327">
    <property type="entry name" value="VWA"/>
    <property type="match status" value="1"/>
</dbReference>
<dbReference type="NCBIfam" id="NF009943">
    <property type="entry name" value="PRK13406.1"/>
    <property type="match status" value="1"/>
</dbReference>
<dbReference type="Gene3D" id="3.40.50.410">
    <property type="entry name" value="von Willebrand factor, type A domain"/>
    <property type="match status" value="1"/>
</dbReference>
<dbReference type="PROSITE" id="PS50234">
    <property type="entry name" value="VWFA"/>
    <property type="match status" value="1"/>
</dbReference>
<dbReference type="InterPro" id="IPR027417">
    <property type="entry name" value="P-loop_NTPase"/>
</dbReference>
<dbReference type="AlphaFoldDB" id="A0A348FW61"/>
<feature type="compositionally biased region" description="Acidic residues" evidence="2">
    <location>
        <begin position="273"/>
        <end position="291"/>
    </location>
</feature>
<feature type="region of interest" description="Disordered" evidence="2">
    <location>
        <begin position="322"/>
        <end position="350"/>
    </location>
</feature>
<dbReference type="PANTHER" id="PTHR43473">
    <property type="entry name" value="MAGNESIUM-CHELATASE SUBUNIT CHLD, CHLOROPLASTIC"/>
    <property type="match status" value="1"/>
</dbReference>
<proteinExistence type="inferred from homology"/>
<dbReference type="CDD" id="cd01451">
    <property type="entry name" value="vWA_Magnesium_chelatase"/>
    <property type="match status" value="1"/>
</dbReference>
<evidence type="ECO:0000256" key="1">
    <source>
        <dbReference type="ARBA" id="ARBA00005799"/>
    </source>
</evidence>
<feature type="domain" description="VWFA" evidence="3">
    <location>
        <begin position="419"/>
        <end position="599"/>
    </location>
</feature>
<protein>
    <submittedName>
        <fullName evidence="4">Mg-protoporphyrin IX chelatase</fullName>
    </submittedName>
</protein>
<accession>A0A348FW61</accession>
<evidence type="ECO:0000313" key="4">
    <source>
        <dbReference type="EMBL" id="BBF91544.1"/>
    </source>
</evidence>
<dbReference type="Pfam" id="PF13519">
    <property type="entry name" value="VWA_2"/>
    <property type="match status" value="1"/>
</dbReference>
<feature type="region of interest" description="Disordered" evidence="2">
    <location>
        <begin position="260"/>
        <end position="292"/>
    </location>
</feature>
<feature type="region of interest" description="Disordered" evidence="2">
    <location>
        <begin position="369"/>
        <end position="396"/>
    </location>
</feature>
<dbReference type="SUPFAM" id="SSF52540">
    <property type="entry name" value="P-loop containing nucleoside triphosphate hydrolases"/>
    <property type="match status" value="1"/>
</dbReference>
<dbReference type="InterPro" id="IPR041702">
    <property type="entry name" value="BchD/ChlD_VWA"/>
</dbReference>
<dbReference type="SUPFAM" id="SSF53300">
    <property type="entry name" value="vWA-like"/>
    <property type="match status" value="1"/>
</dbReference>
<dbReference type="RefSeq" id="WP_126396843.1">
    <property type="nucleotide sequence ID" value="NZ_AP018907.1"/>
</dbReference>
<sequence length="610" mass="64572">MSEPAGTTSPWVDAVRAAALFAVDPIGVAGIVLRAHAGPVRDRWLDHVRELLPASVPVRRLPLHITDARLLGGLDLAATLAAGRPVAEQGLLADVDGGVLIAAMAERMAGGTAARLSATLDTGEVLLERDGLAMRFDTRFGVIALDEGLTPDERPPGALLDRLGIRLDLSMVSTRDAIEQFYESEDIAEARARLSSITVGDDVIEAMVGVAVQLGIDSLRAPLLALAAARASAALDERDTIGPEDAALAARLVFGARATRLPPMEEPPPPPDQPDEDEPEPPDQGEEEEADVQPLEDVLLEAAKAAIPAGLLAQLKMFGGRQRQRSSGKAGELHQSKLRGRPIGSRRGDPRAGVRINVVETLRSAAPWQKLRRGEAGEPTPAPTAKGRGKRVAVRPQPRVEVRRDDFRVTRYKHRSETTTIFVVDASGSTALNRLAEAKGAVELLLADCYVRRDQVAMLAFRGKEAELLLPPTRSLFRAKKCLAALPGGGGTPLAAGIISAALLAEDIRRRGQTPTIVFLTDGRGNIARDGSPGRPKAEEDALAAAKLVRSANLTALLVDNSPHAEPRAKKLAGEMGAMYVALPYADAGAISAAVRATVLPAQRNGAPAR</sequence>
<keyword evidence="5" id="KW-1185">Reference proteome</keyword>
<dbReference type="InterPro" id="IPR002035">
    <property type="entry name" value="VWF_A"/>
</dbReference>
<reference evidence="4 5" key="1">
    <citation type="submission" date="2018-08" db="EMBL/GenBank/DDBJ databases">
        <title>Complete genome sequencing of Blastochloris tepida GI.</title>
        <authorList>
            <person name="Tsukatani Y."/>
            <person name="Mori H."/>
        </authorList>
    </citation>
    <scope>NUCLEOTIDE SEQUENCE [LARGE SCALE GENOMIC DNA]</scope>
    <source>
        <strain evidence="4 5">GI</strain>
    </source>
</reference>
<dbReference type="OrthoDB" id="9775079at2"/>
<evidence type="ECO:0000313" key="5">
    <source>
        <dbReference type="Proteomes" id="UP000266934"/>
    </source>
</evidence>
<dbReference type="PANTHER" id="PTHR43473:SF2">
    <property type="entry name" value="MAGNESIUM-CHELATASE SUBUNIT CHLD, CHLOROPLASTIC"/>
    <property type="match status" value="1"/>
</dbReference>
<dbReference type="EMBL" id="AP018907">
    <property type="protein sequence ID" value="BBF91544.1"/>
    <property type="molecule type" value="Genomic_DNA"/>
</dbReference>
<evidence type="ECO:0000256" key="2">
    <source>
        <dbReference type="SAM" id="MobiDB-lite"/>
    </source>
</evidence>
<gene>
    <name evidence="4" type="ORF">BLTE_02290</name>
</gene>
<comment type="similarity">
    <text evidence="1">Belongs to the Mg-chelatase subunits D/I family.</text>
</comment>
<dbReference type="KEGG" id="blag:BLTE_02290"/>
<dbReference type="Proteomes" id="UP000266934">
    <property type="component" value="Chromosome"/>
</dbReference>
<evidence type="ECO:0000259" key="3">
    <source>
        <dbReference type="PROSITE" id="PS50234"/>
    </source>
</evidence>
<organism evidence="4 5">
    <name type="scientific">Blastochloris tepida</name>
    <dbReference type="NCBI Taxonomy" id="2233851"/>
    <lineage>
        <taxon>Bacteria</taxon>
        <taxon>Pseudomonadati</taxon>
        <taxon>Pseudomonadota</taxon>
        <taxon>Alphaproteobacteria</taxon>
        <taxon>Hyphomicrobiales</taxon>
        <taxon>Blastochloridaceae</taxon>
        <taxon>Blastochloris</taxon>
    </lineage>
</organism>
<dbReference type="InterPro" id="IPR041628">
    <property type="entry name" value="ChlI/MoxR_AAA_lid"/>
</dbReference>
<dbReference type="InterPro" id="IPR036465">
    <property type="entry name" value="vWFA_dom_sf"/>
</dbReference>
<dbReference type="Pfam" id="PF17863">
    <property type="entry name" value="AAA_lid_2"/>
    <property type="match status" value="1"/>
</dbReference>
<dbReference type="Gene3D" id="3.40.50.300">
    <property type="entry name" value="P-loop containing nucleotide triphosphate hydrolases"/>
    <property type="match status" value="1"/>
</dbReference>
<dbReference type="Gene3D" id="1.10.8.80">
    <property type="entry name" value="Magnesium chelatase subunit I, C-Terminal domain"/>
    <property type="match status" value="1"/>
</dbReference>
<name>A0A348FW61_9HYPH</name>